<dbReference type="EMBL" id="JBHSNM010000002">
    <property type="protein sequence ID" value="MFC5569762.1"/>
    <property type="molecule type" value="Genomic_DNA"/>
</dbReference>
<reference evidence="2" key="1">
    <citation type="journal article" date="2019" name="Int. J. Syst. Evol. Microbiol.">
        <title>The Global Catalogue of Microorganisms (GCM) 10K type strain sequencing project: providing services to taxonomists for standard genome sequencing and annotation.</title>
        <authorList>
            <consortium name="The Broad Institute Genomics Platform"/>
            <consortium name="The Broad Institute Genome Sequencing Center for Infectious Disease"/>
            <person name="Wu L."/>
            <person name="Ma J."/>
        </authorList>
    </citation>
    <scope>NUCLEOTIDE SEQUENCE [LARGE SCALE GENOMIC DNA]</scope>
    <source>
        <strain evidence="2">KACC 11407</strain>
    </source>
</reference>
<dbReference type="InterPro" id="IPR027417">
    <property type="entry name" value="P-loop_NTPase"/>
</dbReference>
<keyword evidence="2" id="KW-1185">Reference proteome</keyword>
<organism evidence="1 2">
    <name type="scientific">Lysobacter yangpyeongensis</name>
    <dbReference type="NCBI Taxonomy" id="346182"/>
    <lineage>
        <taxon>Bacteria</taxon>
        <taxon>Pseudomonadati</taxon>
        <taxon>Pseudomonadota</taxon>
        <taxon>Gammaproteobacteria</taxon>
        <taxon>Lysobacterales</taxon>
        <taxon>Lysobacteraceae</taxon>
        <taxon>Lysobacter</taxon>
    </lineage>
</organism>
<comment type="caution">
    <text evidence="1">The sequence shown here is derived from an EMBL/GenBank/DDBJ whole genome shotgun (WGS) entry which is preliminary data.</text>
</comment>
<name>A0ABW0SKZ4_9GAMM</name>
<gene>
    <name evidence="1" type="ORF">ACFPN1_06775</name>
</gene>
<evidence type="ECO:0008006" key="3">
    <source>
        <dbReference type="Google" id="ProtNLM"/>
    </source>
</evidence>
<accession>A0ABW0SKZ4</accession>
<dbReference type="Proteomes" id="UP001596036">
    <property type="component" value="Unassembled WGS sequence"/>
</dbReference>
<proteinExistence type="predicted"/>
<protein>
    <recommendedName>
        <fullName evidence="3">Sulfotransferase family protein</fullName>
    </recommendedName>
</protein>
<dbReference type="RefSeq" id="WP_386754073.1">
    <property type="nucleotide sequence ID" value="NZ_JBHSNM010000002.1"/>
</dbReference>
<evidence type="ECO:0000313" key="1">
    <source>
        <dbReference type="EMBL" id="MFC5569762.1"/>
    </source>
</evidence>
<sequence>MDSIDLHDPHWFPVDLSVRERRYAFLRLDESVVEASSFLDTRIGAPLSHAVPCPVEAADDLPVSPRVGWLLHTSYCGSTLLARVLHTPPYNTCLREPLVLRRLGDARHESQQIDRVTGPTIALLSRPWHAGGSVVIKPTHAALNAATQMMSAAPGSRALLLTSSLDDFLVSNLKKSAESQAKIPQLAERAVQASRFDLLLPATAFDPPDMLCAAVIQWAAQRELARQIAAEVGSERFRVADMSMLLSDLQATALAAARWLQLDIPETELRSRCMLEGGRNAKATDAAYSAAQRAEDARFLERRFGAAIARAKEWAERHILPHMHPQAIDAASTWTMT</sequence>
<evidence type="ECO:0000313" key="2">
    <source>
        <dbReference type="Proteomes" id="UP001596036"/>
    </source>
</evidence>
<dbReference type="SUPFAM" id="SSF52540">
    <property type="entry name" value="P-loop containing nucleoside triphosphate hydrolases"/>
    <property type="match status" value="1"/>
</dbReference>